<sequence length="271" mass="29964">MDSPVSFSHKQTHKKFIVEFSSDEMLAAVTRAGEKTITVLDLKSGDPLSTIDTGMEVYGQRAAGSTVVAVGHKKVVTWNLPTRDHTLNMEANFNDNIRTATPLIICPGMGSLQFVSISPNLHSIAIVGGTFPSHYSLHLHDVPTGRCLGSTPIWGNSHGHPWFTPDGREVWCITRHGEANGLTIVEDRESGVVKLEYPEPTRQPPNTPPWLSSRGYQITDDGWILGISGKRLIWLPLRWRSLDATDRTWSGQFLALLHGALLEVVILELEE</sequence>
<keyword evidence="2" id="KW-1185">Reference proteome</keyword>
<dbReference type="Proteomes" id="UP000886501">
    <property type="component" value="Unassembled WGS sequence"/>
</dbReference>
<evidence type="ECO:0000313" key="1">
    <source>
        <dbReference type="EMBL" id="KAF9642317.1"/>
    </source>
</evidence>
<reference evidence="1" key="1">
    <citation type="submission" date="2019-10" db="EMBL/GenBank/DDBJ databases">
        <authorList>
            <consortium name="DOE Joint Genome Institute"/>
            <person name="Kuo A."/>
            <person name="Miyauchi S."/>
            <person name="Kiss E."/>
            <person name="Drula E."/>
            <person name="Kohler A."/>
            <person name="Sanchez-Garcia M."/>
            <person name="Andreopoulos B."/>
            <person name="Barry K.W."/>
            <person name="Bonito G."/>
            <person name="Buee M."/>
            <person name="Carver A."/>
            <person name="Chen C."/>
            <person name="Cichocki N."/>
            <person name="Clum A."/>
            <person name="Culley D."/>
            <person name="Crous P.W."/>
            <person name="Fauchery L."/>
            <person name="Girlanda M."/>
            <person name="Hayes R."/>
            <person name="Keri Z."/>
            <person name="Labutti K."/>
            <person name="Lipzen A."/>
            <person name="Lombard V."/>
            <person name="Magnuson J."/>
            <person name="Maillard F."/>
            <person name="Morin E."/>
            <person name="Murat C."/>
            <person name="Nolan M."/>
            <person name="Ohm R."/>
            <person name="Pangilinan J."/>
            <person name="Pereira M."/>
            <person name="Perotto S."/>
            <person name="Peter M."/>
            <person name="Riley R."/>
            <person name="Sitrit Y."/>
            <person name="Stielow B."/>
            <person name="Szollosi G."/>
            <person name="Zifcakova L."/>
            <person name="Stursova M."/>
            <person name="Spatafora J.W."/>
            <person name="Tedersoo L."/>
            <person name="Vaario L.-M."/>
            <person name="Yamada A."/>
            <person name="Yan M."/>
            <person name="Wang P."/>
            <person name="Xu J."/>
            <person name="Bruns T."/>
            <person name="Baldrian P."/>
            <person name="Vilgalys R."/>
            <person name="Henrissat B."/>
            <person name="Grigoriev I.V."/>
            <person name="Hibbett D."/>
            <person name="Nagy L.G."/>
            <person name="Martin F.M."/>
        </authorList>
    </citation>
    <scope>NUCLEOTIDE SEQUENCE</scope>
    <source>
        <strain evidence="1">P2</strain>
    </source>
</reference>
<reference evidence="1" key="2">
    <citation type="journal article" date="2020" name="Nat. Commun.">
        <title>Large-scale genome sequencing of mycorrhizal fungi provides insights into the early evolution of symbiotic traits.</title>
        <authorList>
            <person name="Miyauchi S."/>
            <person name="Kiss E."/>
            <person name="Kuo A."/>
            <person name="Drula E."/>
            <person name="Kohler A."/>
            <person name="Sanchez-Garcia M."/>
            <person name="Morin E."/>
            <person name="Andreopoulos B."/>
            <person name="Barry K.W."/>
            <person name="Bonito G."/>
            <person name="Buee M."/>
            <person name="Carver A."/>
            <person name="Chen C."/>
            <person name="Cichocki N."/>
            <person name="Clum A."/>
            <person name="Culley D."/>
            <person name="Crous P.W."/>
            <person name="Fauchery L."/>
            <person name="Girlanda M."/>
            <person name="Hayes R.D."/>
            <person name="Keri Z."/>
            <person name="LaButti K."/>
            <person name="Lipzen A."/>
            <person name="Lombard V."/>
            <person name="Magnuson J."/>
            <person name="Maillard F."/>
            <person name="Murat C."/>
            <person name="Nolan M."/>
            <person name="Ohm R.A."/>
            <person name="Pangilinan J."/>
            <person name="Pereira M.F."/>
            <person name="Perotto S."/>
            <person name="Peter M."/>
            <person name="Pfister S."/>
            <person name="Riley R."/>
            <person name="Sitrit Y."/>
            <person name="Stielow J.B."/>
            <person name="Szollosi G."/>
            <person name="Zifcakova L."/>
            <person name="Stursova M."/>
            <person name="Spatafora J.W."/>
            <person name="Tedersoo L."/>
            <person name="Vaario L.M."/>
            <person name="Yamada A."/>
            <person name="Yan M."/>
            <person name="Wang P."/>
            <person name="Xu J."/>
            <person name="Bruns T."/>
            <person name="Baldrian P."/>
            <person name="Vilgalys R."/>
            <person name="Dunand C."/>
            <person name="Henrissat B."/>
            <person name="Grigoriev I.V."/>
            <person name="Hibbett D."/>
            <person name="Nagy L.G."/>
            <person name="Martin F.M."/>
        </authorList>
    </citation>
    <scope>NUCLEOTIDE SEQUENCE</scope>
    <source>
        <strain evidence="1">P2</strain>
    </source>
</reference>
<evidence type="ECO:0000313" key="2">
    <source>
        <dbReference type="Proteomes" id="UP000886501"/>
    </source>
</evidence>
<proteinExistence type="predicted"/>
<organism evidence="1 2">
    <name type="scientific">Thelephora ganbajun</name>
    <name type="common">Ganba fungus</name>
    <dbReference type="NCBI Taxonomy" id="370292"/>
    <lineage>
        <taxon>Eukaryota</taxon>
        <taxon>Fungi</taxon>
        <taxon>Dikarya</taxon>
        <taxon>Basidiomycota</taxon>
        <taxon>Agaricomycotina</taxon>
        <taxon>Agaricomycetes</taxon>
        <taxon>Thelephorales</taxon>
        <taxon>Thelephoraceae</taxon>
        <taxon>Thelephora</taxon>
    </lineage>
</organism>
<protein>
    <submittedName>
        <fullName evidence="1">Uncharacterized protein</fullName>
    </submittedName>
</protein>
<dbReference type="EMBL" id="MU118539">
    <property type="protein sequence ID" value="KAF9642317.1"/>
    <property type="molecule type" value="Genomic_DNA"/>
</dbReference>
<accession>A0ACB6YYF1</accession>
<gene>
    <name evidence="1" type="ORF">BDM02DRAFT_3264504</name>
</gene>
<comment type="caution">
    <text evidence="1">The sequence shown here is derived from an EMBL/GenBank/DDBJ whole genome shotgun (WGS) entry which is preliminary data.</text>
</comment>
<name>A0ACB6YYF1_THEGA</name>